<keyword evidence="4" id="KW-1185">Reference proteome</keyword>
<evidence type="ECO:0000256" key="1">
    <source>
        <dbReference type="SAM" id="SignalP"/>
    </source>
</evidence>
<feature type="chain" id="PRO_5020407013" description="GH16 domain-containing protein" evidence="1">
    <location>
        <begin position="22"/>
        <end position="328"/>
    </location>
</feature>
<dbReference type="GO" id="GO:0009251">
    <property type="term" value="P:glucan catabolic process"/>
    <property type="evidence" value="ECO:0007669"/>
    <property type="project" value="TreeGrafter"/>
</dbReference>
<dbReference type="EMBL" id="SGPM01000008">
    <property type="protein sequence ID" value="THH33258.1"/>
    <property type="molecule type" value="Genomic_DNA"/>
</dbReference>
<dbReference type="Gene3D" id="2.60.120.200">
    <property type="match status" value="1"/>
</dbReference>
<organism evidence="3 4">
    <name type="scientific">Antrodiella citrinella</name>
    <dbReference type="NCBI Taxonomy" id="2447956"/>
    <lineage>
        <taxon>Eukaryota</taxon>
        <taxon>Fungi</taxon>
        <taxon>Dikarya</taxon>
        <taxon>Basidiomycota</taxon>
        <taxon>Agaricomycotina</taxon>
        <taxon>Agaricomycetes</taxon>
        <taxon>Polyporales</taxon>
        <taxon>Steccherinaceae</taxon>
        <taxon>Antrodiella</taxon>
    </lineage>
</organism>
<evidence type="ECO:0000313" key="4">
    <source>
        <dbReference type="Proteomes" id="UP000308730"/>
    </source>
</evidence>
<dbReference type="AlphaFoldDB" id="A0A4S4N5N3"/>
<protein>
    <recommendedName>
        <fullName evidence="2">GH16 domain-containing protein</fullName>
    </recommendedName>
</protein>
<keyword evidence="1" id="KW-0732">Signal</keyword>
<name>A0A4S4N5N3_9APHY</name>
<dbReference type="CDD" id="cd02181">
    <property type="entry name" value="GH16_fungal_Lam16A_glucanase"/>
    <property type="match status" value="1"/>
</dbReference>
<dbReference type="PANTHER" id="PTHR10963">
    <property type="entry name" value="GLYCOSYL HYDROLASE-RELATED"/>
    <property type="match status" value="1"/>
</dbReference>
<proteinExistence type="predicted"/>
<accession>A0A4S4N5N3</accession>
<dbReference type="SUPFAM" id="SSF49899">
    <property type="entry name" value="Concanavalin A-like lectins/glucanases"/>
    <property type="match status" value="1"/>
</dbReference>
<dbReference type="InterPro" id="IPR000757">
    <property type="entry name" value="Beta-glucanase-like"/>
</dbReference>
<dbReference type="InterPro" id="IPR013320">
    <property type="entry name" value="ConA-like_dom_sf"/>
</dbReference>
<feature type="domain" description="GH16" evidence="2">
    <location>
        <begin position="9"/>
        <end position="295"/>
    </location>
</feature>
<reference evidence="3 4" key="1">
    <citation type="submission" date="2019-02" db="EMBL/GenBank/DDBJ databases">
        <title>Genome sequencing of the rare red list fungi Antrodiella citrinella (Flaviporus citrinellus).</title>
        <authorList>
            <person name="Buettner E."/>
            <person name="Kellner H."/>
        </authorList>
    </citation>
    <scope>NUCLEOTIDE SEQUENCE [LARGE SCALE GENOMIC DNA]</scope>
    <source>
        <strain evidence="3 4">DSM 108506</strain>
    </source>
</reference>
<dbReference type="OrthoDB" id="192832at2759"/>
<comment type="caution">
    <text evidence="3">The sequence shown here is derived from an EMBL/GenBank/DDBJ whole genome shotgun (WGS) entry which is preliminary data.</text>
</comment>
<feature type="signal peptide" evidence="1">
    <location>
        <begin position="1"/>
        <end position="21"/>
    </location>
</feature>
<gene>
    <name evidence="3" type="ORF">EUX98_g900</name>
</gene>
<dbReference type="Proteomes" id="UP000308730">
    <property type="component" value="Unassembled WGS sequence"/>
</dbReference>
<dbReference type="PANTHER" id="PTHR10963:SF24">
    <property type="entry name" value="GLYCOSIDASE C21B10.07-RELATED"/>
    <property type="match status" value="1"/>
</dbReference>
<dbReference type="PROSITE" id="PS51762">
    <property type="entry name" value="GH16_2"/>
    <property type="match status" value="1"/>
</dbReference>
<evidence type="ECO:0000259" key="2">
    <source>
        <dbReference type="PROSITE" id="PS51762"/>
    </source>
</evidence>
<evidence type="ECO:0000313" key="3">
    <source>
        <dbReference type="EMBL" id="THH33258.1"/>
    </source>
</evidence>
<dbReference type="InterPro" id="IPR050546">
    <property type="entry name" value="Glycosyl_Hydrlase_16"/>
</dbReference>
<dbReference type="GO" id="GO:0004553">
    <property type="term" value="F:hydrolase activity, hydrolyzing O-glycosyl compounds"/>
    <property type="evidence" value="ECO:0007669"/>
    <property type="project" value="InterPro"/>
</dbReference>
<sequence>MRTGYALLLFFGHTFIPAASARFSLKDSYVGQNFLDGWTWDTLDDPTHGRVNYVDKEAALSSNLSYASGSKFVMRADDWNTVDSDARGRDSVRIISRNAYDEALIILDLQHMPEGCGTWPAFWSLSQQGPWPNGGEIDFIEGVNLDTQNLASLHTTPECTMPQSRLESGNPTSLECNANVNYNQGCGVSFAKPASYGSPFNAEGGGFYVIARTKQEGVRIWFWSRNEATIPDEVRNPPDESQAIEPQDSWGIPEAVFPLDNNSTCDYDSHFNAHQLVFDLTFCGDWAGSAYSTSGCGGTCEDFVNKNPQAFSKAYWEVNALRIYTANY</sequence>
<dbReference type="Pfam" id="PF26113">
    <property type="entry name" value="GH16_XgeA"/>
    <property type="match status" value="1"/>
</dbReference>